<sequence>MEAMSEPILVQHPVFKLAYGNKDITRELTPYVCALSFSDQLSGQSDELEVTLEDVDGRWIDAWYPGMGDQLSLSLGFEGGEMLSCGEFDIDEVEFSHPPATVHIRALAASVRLPARTRQSKAFESTTLAAIVTHYVGKHGLKLVGKVPPVPVDRVTQFQEEDLAFLTRLANEYGYHFKINGKQLYFQQLGQLVNQPVVATLDLQQLTQLRLRDKIKQVVSQARNRYHNPRSKNLDAVDVKNGKTFIAYGAGGPASGDTINLTKRAGSKEEAEVKTGAALDRANLERTSGSLSLPGNPRLAAGKLVELVSCGKLSGRYLIERAMHRIERSGYTTEIDIKRAALAQTKAATKAKRPGTTSKGEKK</sequence>
<dbReference type="AlphaFoldDB" id="A0A840MQ95"/>
<evidence type="ECO:0000313" key="2">
    <source>
        <dbReference type="EMBL" id="MBB5017421.1"/>
    </source>
</evidence>
<evidence type="ECO:0000313" key="3">
    <source>
        <dbReference type="Proteomes" id="UP000575898"/>
    </source>
</evidence>
<reference evidence="2 3" key="1">
    <citation type="submission" date="2020-08" db="EMBL/GenBank/DDBJ databases">
        <title>Genomic Encyclopedia of Type Strains, Phase IV (KMG-IV): sequencing the most valuable type-strain genomes for metagenomic binning, comparative biology and taxonomic classification.</title>
        <authorList>
            <person name="Goeker M."/>
        </authorList>
    </citation>
    <scope>NUCLEOTIDE SEQUENCE [LARGE SCALE GENOMIC DNA]</scope>
    <source>
        <strain evidence="2 3">DSM 27165</strain>
    </source>
</reference>
<dbReference type="Proteomes" id="UP000575898">
    <property type="component" value="Unassembled WGS sequence"/>
</dbReference>
<evidence type="ECO:0000256" key="1">
    <source>
        <dbReference type="SAM" id="MobiDB-lite"/>
    </source>
</evidence>
<protein>
    <recommendedName>
        <fullName evidence="4">Phage protein D</fullName>
    </recommendedName>
</protein>
<dbReference type="Pfam" id="PF05954">
    <property type="entry name" value="Phage_GPD"/>
    <property type="match status" value="1"/>
</dbReference>
<comment type="caution">
    <text evidence="2">The sequence shown here is derived from an EMBL/GenBank/DDBJ whole genome shotgun (WGS) entry which is preliminary data.</text>
</comment>
<organism evidence="2 3">
    <name type="scientific">Chitinivorax tropicus</name>
    <dbReference type="NCBI Taxonomy" id="714531"/>
    <lineage>
        <taxon>Bacteria</taxon>
        <taxon>Pseudomonadati</taxon>
        <taxon>Pseudomonadota</taxon>
        <taxon>Betaproteobacteria</taxon>
        <taxon>Chitinivorax</taxon>
    </lineage>
</organism>
<name>A0A840MQ95_9PROT</name>
<dbReference type="InterPro" id="IPR052726">
    <property type="entry name" value="Phage_Baseplate_Hub"/>
</dbReference>
<dbReference type="RefSeq" id="WP_184035184.1">
    <property type="nucleotide sequence ID" value="NZ_JACHHY010000003.1"/>
</dbReference>
<dbReference type="SUPFAM" id="SSF69279">
    <property type="entry name" value="Phage tail proteins"/>
    <property type="match status" value="1"/>
</dbReference>
<feature type="region of interest" description="Disordered" evidence="1">
    <location>
        <begin position="344"/>
        <end position="363"/>
    </location>
</feature>
<gene>
    <name evidence="2" type="ORF">HNQ59_000685</name>
</gene>
<dbReference type="EMBL" id="JACHHY010000003">
    <property type="protein sequence ID" value="MBB5017421.1"/>
    <property type="molecule type" value="Genomic_DNA"/>
</dbReference>
<dbReference type="PANTHER" id="PTHR35862">
    <property type="entry name" value="FELS-2 PROPHAGE PROTEIN"/>
    <property type="match status" value="1"/>
</dbReference>
<evidence type="ECO:0008006" key="4">
    <source>
        <dbReference type="Google" id="ProtNLM"/>
    </source>
</evidence>
<proteinExistence type="predicted"/>
<dbReference type="PANTHER" id="PTHR35862:SF1">
    <property type="entry name" value="FELS-2 PROPHAGE PROTEIN"/>
    <property type="match status" value="1"/>
</dbReference>
<accession>A0A840MQ95</accession>
<keyword evidence="3" id="KW-1185">Reference proteome</keyword>
<dbReference type="Gene3D" id="3.55.50.10">
    <property type="entry name" value="Baseplate protein-like domains"/>
    <property type="match status" value="1"/>
</dbReference>